<feature type="compositionally biased region" description="Polar residues" evidence="1">
    <location>
        <begin position="89"/>
        <end position="110"/>
    </location>
</feature>
<feature type="transmembrane region" description="Helical" evidence="2">
    <location>
        <begin position="41"/>
        <end position="65"/>
    </location>
</feature>
<reference evidence="4" key="1">
    <citation type="submission" date="2011-03" db="EMBL/GenBank/DDBJ databases">
        <title>The genome sequence of Vavraia culicis strain floridensis.</title>
        <authorList>
            <consortium name="The Broad Institute Genome Sequencing Platform"/>
            <person name="Cuomo C."/>
            <person name="Becnel J."/>
            <person name="Sanscrainte N."/>
            <person name="Young S.K."/>
            <person name="Zeng Q."/>
            <person name="Gargeya S."/>
            <person name="Fitzgerald M."/>
            <person name="Haas B."/>
            <person name="Abouelleil A."/>
            <person name="Alvarado L."/>
            <person name="Arachchi H.M."/>
            <person name="Berlin A."/>
            <person name="Chapman S.B."/>
            <person name="Gearin G."/>
            <person name="Goldberg J."/>
            <person name="Griggs A."/>
            <person name="Gujja S."/>
            <person name="Hansen M."/>
            <person name="Heiman D."/>
            <person name="Howarth C."/>
            <person name="Larimer J."/>
            <person name="Lui A."/>
            <person name="MacDonald P.J.P."/>
            <person name="McCowen C."/>
            <person name="Montmayeur A."/>
            <person name="Murphy C."/>
            <person name="Neiman D."/>
            <person name="Pearson M."/>
            <person name="Priest M."/>
            <person name="Roberts A."/>
            <person name="Saif S."/>
            <person name="Shea T."/>
            <person name="Sisk P."/>
            <person name="Stolte C."/>
            <person name="Sykes S."/>
            <person name="Wortman J."/>
            <person name="Nusbaum C."/>
            <person name="Birren B."/>
        </authorList>
    </citation>
    <scope>NUCLEOTIDE SEQUENCE [LARGE SCALE GENOMIC DNA]</scope>
    <source>
        <strain evidence="4">floridensis</strain>
    </source>
</reference>
<organism evidence="3 4">
    <name type="scientific">Vavraia culicis (isolate floridensis)</name>
    <name type="common">Microsporidian parasite</name>
    <dbReference type="NCBI Taxonomy" id="948595"/>
    <lineage>
        <taxon>Eukaryota</taxon>
        <taxon>Fungi</taxon>
        <taxon>Fungi incertae sedis</taxon>
        <taxon>Microsporidia</taxon>
        <taxon>Pleistophoridae</taxon>
        <taxon>Vavraia</taxon>
    </lineage>
</organism>
<dbReference type="HOGENOM" id="CLU_2172966_0_0_1"/>
<dbReference type="Proteomes" id="UP000011081">
    <property type="component" value="Unassembled WGS sequence"/>
</dbReference>
<feature type="compositionally biased region" description="Polar residues" evidence="1">
    <location>
        <begin position="1"/>
        <end position="16"/>
    </location>
</feature>
<name>L2GTH3_VAVCU</name>
<keyword evidence="2" id="KW-0812">Transmembrane</keyword>
<accession>L2GTH3</accession>
<keyword evidence="2" id="KW-1133">Transmembrane helix</keyword>
<dbReference type="EMBL" id="GL877436">
    <property type="protein sequence ID" value="ELA46682.1"/>
    <property type="molecule type" value="Genomic_DNA"/>
</dbReference>
<protein>
    <submittedName>
        <fullName evidence="3">Uncharacterized protein</fullName>
    </submittedName>
</protein>
<dbReference type="InParanoid" id="L2GTH3"/>
<evidence type="ECO:0000313" key="3">
    <source>
        <dbReference type="EMBL" id="ELA46682.1"/>
    </source>
</evidence>
<gene>
    <name evidence="3" type="ORF">VCUG_01832</name>
</gene>
<evidence type="ECO:0000256" key="1">
    <source>
        <dbReference type="SAM" id="MobiDB-lite"/>
    </source>
</evidence>
<keyword evidence="2" id="KW-0472">Membrane</keyword>
<dbReference type="AlphaFoldDB" id="L2GTH3"/>
<keyword evidence="4" id="KW-1185">Reference proteome</keyword>
<proteinExistence type="predicted"/>
<dbReference type="VEuPathDB" id="MicrosporidiaDB:VCUG_01832"/>
<feature type="region of interest" description="Disordered" evidence="1">
    <location>
        <begin position="1"/>
        <end position="28"/>
    </location>
</feature>
<dbReference type="GeneID" id="19879703"/>
<sequence>MPNYTQSTRNVTQSVPSIPEFGGTTANTSDVMYHEPNTSHASIILTIIAFFLLYLVLLSMIACIYHKMRKLSNVGNQRSREFMLDTGNRECSSTSEKGSTSTQTMQVTEL</sequence>
<evidence type="ECO:0000256" key="2">
    <source>
        <dbReference type="SAM" id="Phobius"/>
    </source>
</evidence>
<evidence type="ECO:0000313" key="4">
    <source>
        <dbReference type="Proteomes" id="UP000011081"/>
    </source>
</evidence>
<dbReference type="RefSeq" id="XP_008074846.1">
    <property type="nucleotide sequence ID" value="XM_008076655.1"/>
</dbReference>
<feature type="region of interest" description="Disordered" evidence="1">
    <location>
        <begin position="86"/>
        <end position="110"/>
    </location>
</feature>